<dbReference type="AlphaFoldDB" id="A0A2K9NUY8"/>
<accession>A0A2K9NUY8</accession>
<gene>
    <name evidence="1" type="ORF">C0V70_14645</name>
</gene>
<reference evidence="1 2" key="1">
    <citation type="submission" date="2018-01" db="EMBL/GenBank/DDBJ databases">
        <title>Complete genome sequence of Bacteriovorax stolpii DSM12778.</title>
        <authorList>
            <person name="Tang B."/>
            <person name="Chang J."/>
        </authorList>
    </citation>
    <scope>NUCLEOTIDE SEQUENCE [LARGE SCALE GENOMIC DNA]</scope>
    <source>
        <strain evidence="1 2">DSM 12778</strain>
    </source>
</reference>
<sequence>MIPPPADKQGMLCSLSQKREKERKRDAMVKAGVETSLFIAPFLLGPWGRAGVFGLEGALGAKLLRWGLTAKEIEQAAWLSRAAVGLSTNALQTAEVMKLGETCKNLEQKYFVSADTSKFQALSDCKTEYQDSMFIASMGWAMAMAPEIPGPVLKFYKAKFTPQLTSITTSSSQIGANLKSTPLAKNQWAKEFTTKDQGTFTYMDLSKIERVSDQHMKSLPDDYWKFVGDIYSERLNLTPDEIKGFIKSSQDFAPRTKLIVNTPGSVKDAQNFKGGVGVVISGKSDDLLPLEKAIGKKLERKPGEKSAEIVRLTVSKDADAEKLSKSLINQAAGLVLQDPEIKTVYIYTSKIHRRLYGKLGVTPTNISAVSDRDVLITLKREDIEKLLSNTMN</sequence>
<dbReference type="KEGG" id="bsto:C0V70_14645"/>
<evidence type="ECO:0000313" key="2">
    <source>
        <dbReference type="Proteomes" id="UP000235584"/>
    </source>
</evidence>
<name>A0A2K9NUY8_BACTC</name>
<proteinExistence type="predicted"/>
<evidence type="ECO:0000313" key="1">
    <source>
        <dbReference type="EMBL" id="AUN99322.1"/>
    </source>
</evidence>
<protein>
    <submittedName>
        <fullName evidence="1">Uncharacterized protein</fullName>
    </submittedName>
</protein>
<dbReference type="EMBL" id="CP025704">
    <property type="protein sequence ID" value="AUN99322.1"/>
    <property type="molecule type" value="Genomic_DNA"/>
</dbReference>
<dbReference type="Proteomes" id="UP000235584">
    <property type="component" value="Chromosome"/>
</dbReference>
<organism evidence="1 2">
    <name type="scientific">Bacteriovorax stolpii</name>
    <name type="common">Bdellovibrio stolpii</name>
    <dbReference type="NCBI Taxonomy" id="960"/>
    <lineage>
        <taxon>Bacteria</taxon>
        <taxon>Pseudomonadati</taxon>
        <taxon>Bdellovibrionota</taxon>
        <taxon>Bacteriovoracia</taxon>
        <taxon>Bacteriovoracales</taxon>
        <taxon>Bacteriovoracaceae</taxon>
        <taxon>Bacteriovorax</taxon>
    </lineage>
</organism>
<keyword evidence="2" id="KW-1185">Reference proteome</keyword>